<dbReference type="Gene3D" id="3.20.20.100">
    <property type="entry name" value="NADP-dependent oxidoreductase domain"/>
    <property type="match status" value="1"/>
</dbReference>
<evidence type="ECO:0000313" key="1">
    <source>
        <dbReference type="EMBL" id="MDR4307290.1"/>
    </source>
</evidence>
<protein>
    <recommendedName>
        <fullName evidence="3">Aldo/keto reductase family</fullName>
    </recommendedName>
</protein>
<comment type="caution">
    <text evidence="1">The sequence shown here is derived from an EMBL/GenBank/DDBJ whole genome shotgun (WGS) entry which is preliminary data.</text>
</comment>
<dbReference type="SUPFAM" id="SSF51430">
    <property type="entry name" value="NAD(P)-linked oxidoreductase"/>
    <property type="match status" value="1"/>
</dbReference>
<evidence type="ECO:0008006" key="3">
    <source>
        <dbReference type="Google" id="ProtNLM"/>
    </source>
</evidence>
<accession>A0ABU1DGN2</accession>
<organism evidence="1 2">
    <name type="scientific">Chelatococcus sambhunathii</name>
    <dbReference type="NCBI Taxonomy" id="363953"/>
    <lineage>
        <taxon>Bacteria</taxon>
        <taxon>Pseudomonadati</taxon>
        <taxon>Pseudomonadota</taxon>
        <taxon>Alphaproteobacteria</taxon>
        <taxon>Hyphomicrobiales</taxon>
        <taxon>Chelatococcaceae</taxon>
        <taxon>Chelatococcus</taxon>
    </lineage>
</organism>
<dbReference type="InterPro" id="IPR036812">
    <property type="entry name" value="NAD(P)_OxRdtase_dom_sf"/>
</dbReference>
<proteinExistence type="predicted"/>
<evidence type="ECO:0000313" key="2">
    <source>
        <dbReference type="Proteomes" id="UP001181622"/>
    </source>
</evidence>
<dbReference type="RefSeq" id="WP_375338315.1">
    <property type="nucleotide sequence ID" value="NZ_JADBEO010000023.1"/>
</dbReference>
<name>A0ABU1DGN2_9HYPH</name>
<dbReference type="Proteomes" id="UP001181622">
    <property type="component" value="Unassembled WGS sequence"/>
</dbReference>
<keyword evidence="2" id="KW-1185">Reference proteome</keyword>
<reference evidence="1" key="1">
    <citation type="submission" date="2020-10" db="EMBL/GenBank/DDBJ databases">
        <authorList>
            <person name="Abbas A."/>
            <person name="Razzaq R."/>
            <person name="Waqas M."/>
            <person name="Abbas N."/>
            <person name="Nielsen T.K."/>
            <person name="Hansen L.H."/>
            <person name="Hussain S."/>
            <person name="Shahid M."/>
        </authorList>
    </citation>
    <scope>NUCLEOTIDE SEQUENCE</scope>
    <source>
        <strain evidence="1">S14</strain>
    </source>
</reference>
<sequence>MKFVAARPFVACVIIGATSRDQLEQDLAAFERPWSEDIEGRVDAIRLRSNPCP</sequence>
<gene>
    <name evidence="1" type="ORF">IHQ68_11750</name>
</gene>
<dbReference type="EMBL" id="JADBEO010000023">
    <property type="protein sequence ID" value="MDR4307290.1"/>
    <property type="molecule type" value="Genomic_DNA"/>
</dbReference>